<proteinExistence type="predicted"/>
<name>A0A8J6DXN3_9EUKA</name>
<dbReference type="AlphaFoldDB" id="A0A8J6DXN3"/>
<dbReference type="EMBL" id="JAHDYR010000064">
    <property type="protein sequence ID" value="KAG9390594.1"/>
    <property type="molecule type" value="Genomic_DNA"/>
</dbReference>
<evidence type="ECO:0000313" key="3">
    <source>
        <dbReference type="Proteomes" id="UP000717585"/>
    </source>
</evidence>
<evidence type="ECO:0000256" key="1">
    <source>
        <dbReference type="SAM" id="MobiDB-lite"/>
    </source>
</evidence>
<comment type="caution">
    <text evidence="2">The sequence shown here is derived from an EMBL/GenBank/DDBJ whole genome shotgun (WGS) entry which is preliminary data.</text>
</comment>
<accession>A0A8J6DXN3</accession>
<reference evidence="2" key="1">
    <citation type="submission" date="2021-05" db="EMBL/GenBank/DDBJ databases">
        <title>A free-living protist that lacks canonical eukaryotic 1 DNA replication and segregation systems.</title>
        <authorList>
            <person name="Salas-Leiva D.E."/>
            <person name="Tromer E.C."/>
            <person name="Curtis B.A."/>
            <person name="Jerlstrom-Hultqvist J."/>
            <person name="Kolisko M."/>
            <person name="Yi Z."/>
            <person name="Salas-Leiva J.S."/>
            <person name="Gallot-Lavallee L."/>
            <person name="Kops G.J.P.L."/>
            <person name="Archibald J.M."/>
            <person name="Simpson A.G.B."/>
            <person name="Roger A.J."/>
        </authorList>
    </citation>
    <scope>NUCLEOTIDE SEQUENCE</scope>
    <source>
        <strain evidence="2">BICM</strain>
    </source>
</reference>
<dbReference type="Proteomes" id="UP000717585">
    <property type="component" value="Unassembled WGS sequence"/>
</dbReference>
<evidence type="ECO:0000313" key="2">
    <source>
        <dbReference type="EMBL" id="KAG9390594.1"/>
    </source>
</evidence>
<sequence>MTEVEQQQLFKLLESLSDTSNHYKLLYVLENSPPGNVIPELADISVTDLPARFATFFDAESHRFTETRMDTLFPPLGGAKPTVYSGREDNPLAAVYGAFHGALIAKGYLYPYRRIRMLARLASADRAAPPGPVSVLRTLNDASAFVQVTVAHMGDFICIIPPVVRAEIVKTMPPPLTARLPPPPRGVTDDLRVFAQALTLPAVPDLSRAKEALFVASRASDPKELAAAINRPGPALDAASVQAMAVLDFYMTQAMPVGLSRRTTLMGRVHDGQNEAEELRIKALKLLRSVIGSADLDSTIRSQLYLHAVHFLTETLGFQAHVSATEAVRAALALAHVIEDAGITAIGRLARGKKAVYPWVVVDMLRGIEPADWLFDALGTRTLFLAVSAVIPLLSSCLSAFSGHLEEHLPSSVVDALHILAWAREESLCHQPHLLCLYTLDLLDQAPQARGTPTAGLRQRFITASAAWLEGAGPDKDDSAAGVRFVRNCWPQLAVCLEPLHSRPTDETRAATQTPQGLHGPGQGTRRRNRVRAAVEHENDIDDDDVFDRRLGSLPRALRETISLVHGRLIESVKAGLPSEVPDYPALADDIWRRTCGVIQGLSDTDCTPAMMAAAAECCAEMVYRELASG</sequence>
<organism evidence="2 3">
    <name type="scientific">Carpediemonas membranifera</name>
    <dbReference type="NCBI Taxonomy" id="201153"/>
    <lineage>
        <taxon>Eukaryota</taxon>
        <taxon>Metamonada</taxon>
        <taxon>Carpediemonas-like organisms</taxon>
        <taxon>Carpediemonas</taxon>
    </lineage>
</organism>
<keyword evidence="3" id="KW-1185">Reference proteome</keyword>
<protein>
    <submittedName>
        <fullName evidence="2">Uncharacterized protein</fullName>
    </submittedName>
</protein>
<gene>
    <name evidence="2" type="ORF">J8273_7945</name>
</gene>
<feature type="region of interest" description="Disordered" evidence="1">
    <location>
        <begin position="504"/>
        <end position="529"/>
    </location>
</feature>